<dbReference type="GO" id="GO:0006274">
    <property type="term" value="P:DNA replication termination"/>
    <property type="evidence" value="ECO:0007669"/>
    <property type="project" value="TreeGrafter"/>
</dbReference>
<dbReference type="KEGG" id="tpal:117642748"/>
<dbReference type="RefSeq" id="XP_034237138.1">
    <property type="nucleotide sequence ID" value="XM_034381247.1"/>
</dbReference>
<dbReference type="CDD" id="cd16653">
    <property type="entry name" value="RING-like_Rtf2"/>
    <property type="match status" value="1"/>
</dbReference>
<feature type="compositionally biased region" description="Basic and acidic residues" evidence="4">
    <location>
        <begin position="267"/>
        <end position="288"/>
    </location>
</feature>
<comment type="similarity">
    <text evidence="1">Belongs to the rtf2 family.</text>
</comment>
<name>A0A6P8YBX3_THRPL</name>
<feature type="compositionally biased region" description="Basic and acidic residues" evidence="4">
    <location>
        <begin position="192"/>
        <end position="206"/>
    </location>
</feature>
<dbReference type="OrthoDB" id="247013at2759"/>
<organism evidence="6">
    <name type="scientific">Thrips palmi</name>
    <name type="common">Melon thrips</name>
    <dbReference type="NCBI Taxonomy" id="161013"/>
    <lineage>
        <taxon>Eukaryota</taxon>
        <taxon>Metazoa</taxon>
        <taxon>Ecdysozoa</taxon>
        <taxon>Arthropoda</taxon>
        <taxon>Hexapoda</taxon>
        <taxon>Insecta</taxon>
        <taxon>Pterygota</taxon>
        <taxon>Neoptera</taxon>
        <taxon>Paraneoptera</taxon>
        <taxon>Thysanoptera</taxon>
        <taxon>Terebrantia</taxon>
        <taxon>Thripoidea</taxon>
        <taxon>Thripidae</taxon>
        <taxon>Thrips</taxon>
    </lineage>
</organism>
<evidence type="ECO:0000313" key="5">
    <source>
        <dbReference type="Proteomes" id="UP000515158"/>
    </source>
</evidence>
<evidence type="ECO:0000313" key="6">
    <source>
        <dbReference type="RefSeq" id="XP_034237138.1"/>
    </source>
</evidence>
<dbReference type="FunCoup" id="A0A6P8YBX3">
    <property type="interactions" value="2367"/>
</dbReference>
<dbReference type="InParanoid" id="A0A6P8YBX3"/>
<proteinExistence type="inferred from homology"/>
<dbReference type="Proteomes" id="UP000515158">
    <property type="component" value="Unplaced"/>
</dbReference>
<dbReference type="PANTHER" id="PTHR12775:SF0">
    <property type="entry name" value="REPLICATION TERMINATION FACTOR 2"/>
    <property type="match status" value="1"/>
</dbReference>
<evidence type="ECO:0000256" key="2">
    <source>
        <dbReference type="ARBA" id="ARBA00015157"/>
    </source>
</evidence>
<evidence type="ECO:0000256" key="4">
    <source>
        <dbReference type="SAM" id="MobiDB-lite"/>
    </source>
</evidence>
<feature type="region of interest" description="Disordered" evidence="4">
    <location>
        <begin position="192"/>
        <end position="242"/>
    </location>
</feature>
<feature type="region of interest" description="Disordered" evidence="4">
    <location>
        <begin position="265"/>
        <end position="288"/>
    </location>
</feature>
<dbReference type="GO" id="GO:0005634">
    <property type="term" value="C:nucleus"/>
    <property type="evidence" value="ECO:0007669"/>
    <property type="project" value="TreeGrafter"/>
</dbReference>
<dbReference type="PANTHER" id="PTHR12775">
    <property type="entry name" value="PROTEIN C20ORF43 HOMOLOG"/>
    <property type="match status" value="1"/>
</dbReference>
<dbReference type="AlphaFoldDB" id="A0A6P8YBX3"/>
<feature type="compositionally biased region" description="Polar residues" evidence="4">
    <location>
        <begin position="210"/>
        <end position="237"/>
    </location>
</feature>
<dbReference type="Pfam" id="PF04641">
    <property type="entry name" value="Rtf2"/>
    <property type="match status" value="1"/>
</dbReference>
<keyword evidence="5" id="KW-1185">Reference proteome</keyword>
<dbReference type="InterPro" id="IPR006735">
    <property type="entry name" value="Rtf2"/>
</dbReference>
<accession>A0A6P8YBX3</accession>
<dbReference type="GeneID" id="117642748"/>
<gene>
    <name evidence="6" type="primary">LOC117642748</name>
</gene>
<sequence>MGNDGGTIPRRDELVRLKKKKEKKDRDSELSFRWRHCNITQEPLEEPISACGLGRLYKKQAVIEALLDRNLLPESASHIKSLKDIRDLRLTPNPSFKTDAEKGDGYIDRATSPYICPLTGLEVTGRFRFIFLWSCGCVFAERAMKEVKAKSCLKCQAPFNEEDIIILNGTEEEVDGLRVRLEARQARAKAEKKAKSEAKKKLKAEVQDSGVPTESIPFQPSVASASSVPKETLSSGTAKLPSSSKIIPSAAAGSSKMTVGMGAKPLAGDKRSATDKFNDPAFKKSRESYRVAADPKATEVFKSLFTSHKSHESQTRAHWVTYNPFYN</sequence>
<dbReference type="InterPro" id="IPR027799">
    <property type="entry name" value="Rtf2_RING-finger"/>
</dbReference>
<reference evidence="6" key="1">
    <citation type="submission" date="2025-08" db="UniProtKB">
        <authorList>
            <consortium name="RefSeq"/>
        </authorList>
    </citation>
    <scope>IDENTIFICATION</scope>
    <source>
        <tissue evidence="6">Total insect</tissue>
    </source>
</reference>
<evidence type="ECO:0000256" key="3">
    <source>
        <dbReference type="ARBA" id="ARBA00030367"/>
    </source>
</evidence>
<protein>
    <recommendedName>
        <fullName evidence="2">Replication termination factor 2</fullName>
    </recommendedName>
    <alternativeName>
        <fullName evidence="3">Replication termination factor 2 domain-containing protein 1</fullName>
    </alternativeName>
</protein>
<evidence type="ECO:0000256" key="1">
    <source>
        <dbReference type="ARBA" id="ARBA00009885"/>
    </source>
</evidence>